<feature type="chain" id="PRO_5045752681" description="chitinase" evidence="13">
    <location>
        <begin position="21"/>
        <end position="315"/>
    </location>
</feature>
<reference evidence="15 16" key="1">
    <citation type="journal article" date="2024" name="Commun. Biol.">
        <title>Comparative genomic analysis of thermophilic fungi reveals convergent evolutionary adaptations and gene losses.</title>
        <authorList>
            <person name="Steindorff A.S."/>
            <person name="Aguilar-Pontes M.V."/>
            <person name="Robinson A.J."/>
            <person name="Andreopoulos B."/>
            <person name="LaButti K."/>
            <person name="Kuo A."/>
            <person name="Mondo S."/>
            <person name="Riley R."/>
            <person name="Otillar R."/>
            <person name="Haridas S."/>
            <person name="Lipzen A."/>
            <person name="Grimwood J."/>
            <person name="Schmutz J."/>
            <person name="Clum A."/>
            <person name="Reid I.D."/>
            <person name="Moisan M.C."/>
            <person name="Butler G."/>
            <person name="Nguyen T.T.M."/>
            <person name="Dewar K."/>
            <person name="Conant G."/>
            <person name="Drula E."/>
            <person name="Henrissat B."/>
            <person name="Hansel C."/>
            <person name="Singer S."/>
            <person name="Hutchinson M.I."/>
            <person name="de Vries R.P."/>
            <person name="Natvig D.O."/>
            <person name="Powell A.J."/>
            <person name="Tsang A."/>
            <person name="Grigoriev I.V."/>
        </authorList>
    </citation>
    <scope>NUCLEOTIDE SEQUENCE [LARGE SCALE GENOMIC DNA]</scope>
    <source>
        <strain evidence="15 16">ATCC 24622</strain>
    </source>
</reference>
<dbReference type="CDD" id="cd02877">
    <property type="entry name" value="GH18_hevamine_XipI_class_III"/>
    <property type="match status" value="1"/>
</dbReference>
<keyword evidence="13" id="KW-0732">Signal</keyword>
<keyword evidence="6 12" id="KW-0378">Hydrolase</keyword>
<evidence type="ECO:0000256" key="10">
    <source>
        <dbReference type="ARBA" id="ARBA00023326"/>
    </source>
</evidence>
<dbReference type="Gene3D" id="3.20.20.80">
    <property type="entry name" value="Glycosidases"/>
    <property type="match status" value="1"/>
</dbReference>
<keyword evidence="8" id="KW-0119">Carbohydrate metabolism</keyword>
<protein>
    <recommendedName>
        <fullName evidence="3">chitinase</fullName>
        <ecNumber evidence="3">3.2.1.14</ecNumber>
    </recommendedName>
</protein>
<dbReference type="InterPro" id="IPR001579">
    <property type="entry name" value="Glyco_hydro_18_chit_AS"/>
</dbReference>
<evidence type="ECO:0000256" key="5">
    <source>
        <dbReference type="ARBA" id="ARBA00022669"/>
    </source>
</evidence>
<dbReference type="PROSITE" id="PS51910">
    <property type="entry name" value="GH18_2"/>
    <property type="match status" value="1"/>
</dbReference>
<evidence type="ECO:0000256" key="4">
    <source>
        <dbReference type="ARBA" id="ARBA00022525"/>
    </source>
</evidence>
<proteinExistence type="inferred from homology"/>
<evidence type="ECO:0000256" key="12">
    <source>
        <dbReference type="RuleBase" id="RU000489"/>
    </source>
</evidence>
<evidence type="ECO:0000313" key="15">
    <source>
        <dbReference type="EMBL" id="KAL1870817.1"/>
    </source>
</evidence>
<sequence length="315" mass="33884">MFFLHALAASASLMATLSSALPAKRQTSDGKLVVYWGAEDDSTTLDDVCSDPSYDIVNLAFLDTFFAAGGYPQMSISGLWSSTQAQKNAGATGLKDGSSIVPAIQKCQAAGKPVLLSLGGYNADVTLANDDQGRQIANTLWNLFLGGTQNRSLRPFGDLKLDGFDLDNESHNPTGYLVMVQQMRANFQNDTSKRYLLTAAPQCPYPDASMPLNVCREMDYVWVQFYNNGNCNVAQPGFLNAVRKWSSGIGNAKLFIGALASGADGDQGYVDANTLENSLRSVQSLNLPNYGGAMLWEAQLAVQNGNYQKKIATAV</sequence>
<dbReference type="PANTHER" id="PTHR45708">
    <property type="entry name" value="ENDOCHITINASE"/>
    <property type="match status" value="1"/>
</dbReference>
<name>A0ABR3X566_9PEZI</name>
<keyword evidence="5" id="KW-0147">Chitin-binding</keyword>
<feature type="domain" description="GH18" evidence="14">
    <location>
        <begin position="30"/>
        <end position="315"/>
    </location>
</feature>
<dbReference type="PROSITE" id="PS01095">
    <property type="entry name" value="GH18_1"/>
    <property type="match status" value="1"/>
</dbReference>
<feature type="signal peptide" evidence="13">
    <location>
        <begin position="1"/>
        <end position="20"/>
    </location>
</feature>
<evidence type="ECO:0000256" key="11">
    <source>
        <dbReference type="ARBA" id="ARBA00025727"/>
    </source>
</evidence>
<dbReference type="Proteomes" id="UP001586593">
    <property type="component" value="Unassembled WGS sequence"/>
</dbReference>
<evidence type="ECO:0000256" key="8">
    <source>
        <dbReference type="ARBA" id="ARBA00023277"/>
    </source>
</evidence>
<evidence type="ECO:0000256" key="6">
    <source>
        <dbReference type="ARBA" id="ARBA00022801"/>
    </source>
</evidence>
<keyword evidence="9 12" id="KW-0326">Glycosidase</keyword>
<comment type="subcellular location">
    <subcellularLocation>
        <location evidence="2">Secreted</location>
    </subcellularLocation>
</comment>
<evidence type="ECO:0000256" key="2">
    <source>
        <dbReference type="ARBA" id="ARBA00004613"/>
    </source>
</evidence>
<dbReference type="InterPro" id="IPR050542">
    <property type="entry name" value="Glycosyl_Hydrlase18_Chitinase"/>
</dbReference>
<dbReference type="InterPro" id="IPR017853">
    <property type="entry name" value="GH"/>
</dbReference>
<organism evidence="15 16">
    <name type="scientific">Phialemonium thermophilum</name>
    <dbReference type="NCBI Taxonomy" id="223376"/>
    <lineage>
        <taxon>Eukaryota</taxon>
        <taxon>Fungi</taxon>
        <taxon>Dikarya</taxon>
        <taxon>Ascomycota</taxon>
        <taxon>Pezizomycotina</taxon>
        <taxon>Sordariomycetes</taxon>
        <taxon>Sordariomycetidae</taxon>
        <taxon>Cephalothecales</taxon>
        <taxon>Cephalothecaceae</taxon>
        <taxon>Phialemonium</taxon>
    </lineage>
</organism>
<evidence type="ECO:0000256" key="3">
    <source>
        <dbReference type="ARBA" id="ARBA00012729"/>
    </source>
</evidence>
<keyword evidence="16" id="KW-1185">Reference proteome</keyword>
<evidence type="ECO:0000256" key="1">
    <source>
        <dbReference type="ARBA" id="ARBA00000822"/>
    </source>
</evidence>
<comment type="similarity">
    <text evidence="11">Belongs to the glycosyl hydrolase 18 family. Chitinase class III subfamily.</text>
</comment>
<evidence type="ECO:0000259" key="14">
    <source>
        <dbReference type="PROSITE" id="PS51910"/>
    </source>
</evidence>
<keyword evidence="10" id="KW-0624">Polysaccharide degradation</keyword>
<accession>A0ABR3X566</accession>
<comment type="caution">
    <text evidence="15">The sequence shown here is derived from an EMBL/GenBank/DDBJ whole genome shotgun (WGS) entry which is preliminary data.</text>
</comment>
<dbReference type="Pfam" id="PF00704">
    <property type="entry name" value="Glyco_hydro_18"/>
    <property type="match status" value="1"/>
</dbReference>
<dbReference type="PANTHER" id="PTHR45708:SF49">
    <property type="entry name" value="ENDOCHITINASE"/>
    <property type="match status" value="1"/>
</dbReference>
<dbReference type="EMBL" id="JAZHXJ010000167">
    <property type="protein sequence ID" value="KAL1870817.1"/>
    <property type="molecule type" value="Genomic_DNA"/>
</dbReference>
<dbReference type="InterPro" id="IPR045321">
    <property type="entry name" value="Cts1-like"/>
</dbReference>
<evidence type="ECO:0000256" key="13">
    <source>
        <dbReference type="SAM" id="SignalP"/>
    </source>
</evidence>
<comment type="catalytic activity">
    <reaction evidence="1">
        <text>Random endo-hydrolysis of N-acetyl-beta-D-glucosaminide (1-&gt;4)-beta-linkages in chitin and chitodextrins.</text>
        <dbReference type="EC" id="3.2.1.14"/>
    </reaction>
</comment>
<keyword evidence="7" id="KW-0146">Chitin degradation</keyword>
<gene>
    <name evidence="15" type="ORF">VTK73DRAFT_2409</name>
</gene>
<evidence type="ECO:0000313" key="16">
    <source>
        <dbReference type="Proteomes" id="UP001586593"/>
    </source>
</evidence>
<evidence type="ECO:0000256" key="9">
    <source>
        <dbReference type="ARBA" id="ARBA00023295"/>
    </source>
</evidence>
<dbReference type="EC" id="3.2.1.14" evidence="3"/>
<dbReference type="InterPro" id="IPR001223">
    <property type="entry name" value="Glyco_hydro18_cat"/>
</dbReference>
<evidence type="ECO:0000256" key="7">
    <source>
        <dbReference type="ARBA" id="ARBA00023024"/>
    </source>
</evidence>
<keyword evidence="4" id="KW-0964">Secreted</keyword>
<dbReference type="SUPFAM" id="SSF51445">
    <property type="entry name" value="(Trans)glycosidases"/>
    <property type="match status" value="1"/>
</dbReference>